<feature type="transmembrane region" description="Helical" evidence="6">
    <location>
        <begin position="202"/>
        <end position="220"/>
    </location>
</feature>
<dbReference type="GO" id="GO:0043190">
    <property type="term" value="C:ATP-binding cassette (ABC) transporter complex"/>
    <property type="evidence" value="ECO:0007669"/>
    <property type="project" value="InterPro"/>
</dbReference>
<keyword evidence="3 6" id="KW-1133">Transmembrane helix</keyword>
<dbReference type="AlphaFoldDB" id="A0A931DMA8"/>
<evidence type="ECO:0000256" key="5">
    <source>
        <dbReference type="ARBA" id="ARBA00023251"/>
    </source>
</evidence>
<dbReference type="Proteomes" id="UP000614047">
    <property type="component" value="Unassembled WGS sequence"/>
</dbReference>
<keyword evidence="4 6" id="KW-0472">Membrane</keyword>
<gene>
    <name evidence="8" type="ORF">IW256_004339</name>
</gene>
<dbReference type="RefSeq" id="WP_231403879.1">
    <property type="nucleotide sequence ID" value="NZ_BAABES010000032.1"/>
</dbReference>
<feature type="transmembrane region" description="Helical" evidence="6">
    <location>
        <begin position="84"/>
        <end position="107"/>
    </location>
</feature>
<dbReference type="InterPro" id="IPR052522">
    <property type="entry name" value="ABC-2_transport_permease"/>
</dbReference>
<feature type="transmembrane region" description="Helical" evidence="6">
    <location>
        <begin position="169"/>
        <end position="190"/>
    </location>
</feature>
<keyword evidence="2 6" id="KW-0812">Transmembrane</keyword>
<feature type="transmembrane region" description="Helical" evidence="6">
    <location>
        <begin position="42"/>
        <end position="64"/>
    </location>
</feature>
<evidence type="ECO:0000256" key="6">
    <source>
        <dbReference type="RuleBase" id="RU361157"/>
    </source>
</evidence>
<dbReference type="EMBL" id="JADOUA010000001">
    <property type="protein sequence ID" value="MBG6090226.1"/>
    <property type="molecule type" value="Genomic_DNA"/>
</dbReference>
<dbReference type="GO" id="GO:0140359">
    <property type="term" value="F:ABC-type transporter activity"/>
    <property type="evidence" value="ECO:0007669"/>
    <property type="project" value="InterPro"/>
</dbReference>
<evidence type="ECO:0000256" key="4">
    <source>
        <dbReference type="ARBA" id="ARBA00023136"/>
    </source>
</evidence>
<feature type="transmembrane region" description="Helical" evidence="6">
    <location>
        <begin position="259"/>
        <end position="277"/>
    </location>
</feature>
<organism evidence="8 9">
    <name type="scientific">Actinomadura viridis</name>
    <dbReference type="NCBI Taxonomy" id="58110"/>
    <lineage>
        <taxon>Bacteria</taxon>
        <taxon>Bacillati</taxon>
        <taxon>Actinomycetota</taxon>
        <taxon>Actinomycetes</taxon>
        <taxon>Streptosporangiales</taxon>
        <taxon>Thermomonosporaceae</taxon>
        <taxon>Actinomadura</taxon>
    </lineage>
</organism>
<dbReference type="InterPro" id="IPR013525">
    <property type="entry name" value="ABC2_TM"/>
</dbReference>
<evidence type="ECO:0000313" key="8">
    <source>
        <dbReference type="EMBL" id="MBG6090226.1"/>
    </source>
</evidence>
<comment type="similarity">
    <text evidence="6">Belongs to the ABC-2 integral membrane protein family.</text>
</comment>
<sequence length="286" mass="30782">MSSEQAAIGQAPAVPAPPVMRPAMTRTFLAMMAREVRVIRRNFVSTFLRVLVQPLMFVFVFAYVLPKIGSGGPMSGEDGSFTTILVPGLVASSLLMQAVMAAVMPLMMELSWQRSISDRALAPLPIPMLAIQKITAAGLQGLLGGLLVFPAVLFIHADGQAPRIHVSSWAILVMTLVAGSLLAAAGGLLLGTLIDPQKTQMLFALVLLPLTMLGCVYYPWAALGDVRWLQIVSLFNPLVYLSEGLRAALTPEVEHMPTWAFSLALLGGTAVLTWLATRTFTRRVLT</sequence>
<evidence type="ECO:0000259" key="7">
    <source>
        <dbReference type="PROSITE" id="PS51012"/>
    </source>
</evidence>
<keyword evidence="6" id="KW-0813">Transport</keyword>
<dbReference type="PROSITE" id="PS51012">
    <property type="entry name" value="ABC_TM2"/>
    <property type="match status" value="1"/>
</dbReference>
<keyword evidence="9" id="KW-1185">Reference proteome</keyword>
<dbReference type="InterPro" id="IPR000412">
    <property type="entry name" value="ABC_2_transport"/>
</dbReference>
<evidence type="ECO:0000313" key="9">
    <source>
        <dbReference type="Proteomes" id="UP000614047"/>
    </source>
</evidence>
<feature type="domain" description="ABC transmembrane type-2" evidence="7">
    <location>
        <begin position="45"/>
        <end position="283"/>
    </location>
</feature>
<dbReference type="Pfam" id="PF01061">
    <property type="entry name" value="ABC2_membrane"/>
    <property type="match status" value="1"/>
</dbReference>
<accession>A0A931DMA8</accession>
<dbReference type="InterPro" id="IPR047817">
    <property type="entry name" value="ABC2_TM_bact-type"/>
</dbReference>
<keyword evidence="5" id="KW-0046">Antibiotic resistance</keyword>
<evidence type="ECO:0000256" key="1">
    <source>
        <dbReference type="ARBA" id="ARBA00004141"/>
    </source>
</evidence>
<name>A0A931DMA8_9ACTN</name>
<keyword evidence="6" id="KW-1003">Cell membrane</keyword>
<proteinExistence type="inferred from homology"/>
<dbReference type="GO" id="GO:0046677">
    <property type="term" value="P:response to antibiotic"/>
    <property type="evidence" value="ECO:0007669"/>
    <property type="project" value="UniProtKB-KW"/>
</dbReference>
<protein>
    <recommendedName>
        <fullName evidence="6">Transport permease protein</fullName>
    </recommendedName>
</protein>
<comment type="caution">
    <text evidence="8">The sequence shown here is derived from an EMBL/GenBank/DDBJ whole genome shotgun (WGS) entry which is preliminary data.</text>
</comment>
<dbReference type="PIRSF" id="PIRSF006648">
    <property type="entry name" value="DrrB"/>
    <property type="match status" value="1"/>
</dbReference>
<reference evidence="8" key="1">
    <citation type="submission" date="2020-11" db="EMBL/GenBank/DDBJ databases">
        <title>Sequencing the genomes of 1000 actinobacteria strains.</title>
        <authorList>
            <person name="Klenk H.-P."/>
        </authorList>
    </citation>
    <scope>NUCLEOTIDE SEQUENCE</scope>
    <source>
        <strain evidence="8">DSM 43175</strain>
    </source>
</reference>
<dbReference type="PANTHER" id="PTHR43332">
    <property type="entry name" value="INNER MEMBRANE TRANSPORT PERMEASE YADH-RELATED"/>
    <property type="match status" value="1"/>
</dbReference>
<evidence type="ECO:0000256" key="3">
    <source>
        <dbReference type="ARBA" id="ARBA00022989"/>
    </source>
</evidence>
<feature type="transmembrane region" description="Helical" evidence="6">
    <location>
        <begin position="134"/>
        <end position="157"/>
    </location>
</feature>
<dbReference type="PANTHER" id="PTHR43332:SF2">
    <property type="entry name" value="INNER MEMBRANE TRANSPORT PERMEASE YADH"/>
    <property type="match status" value="1"/>
</dbReference>
<comment type="subcellular location">
    <subcellularLocation>
        <location evidence="6">Cell membrane</location>
        <topology evidence="6">Multi-pass membrane protein</topology>
    </subcellularLocation>
    <subcellularLocation>
        <location evidence="1">Membrane</location>
        <topology evidence="1">Multi-pass membrane protein</topology>
    </subcellularLocation>
</comment>
<evidence type="ECO:0000256" key="2">
    <source>
        <dbReference type="ARBA" id="ARBA00022692"/>
    </source>
</evidence>